<accession>A0A128EWW2</accession>
<dbReference type="Proteomes" id="UP000071641">
    <property type="component" value="Unassembled WGS sequence"/>
</dbReference>
<proteinExistence type="inferred from homology"/>
<dbReference type="STRING" id="1796497.GCE9029_01226"/>
<dbReference type="InterPro" id="IPR024654">
    <property type="entry name" value="Calcineurin-like_PHP_lpxH"/>
</dbReference>
<dbReference type="Pfam" id="PF12850">
    <property type="entry name" value="Metallophos_2"/>
    <property type="match status" value="1"/>
</dbReference>
<evidence type="ECO:0000256" key="1">
    <source>
        <dbReference type="ARBA" id="ARBA00008950"/>
    </source>
</evidence>
<dbReference type="PANTHER" id="PTHR42850:SF2">
    <property type="entry name" value="BLL5683 PROTEIN"/>
    <property type="match status" value="1"/>
</dbReference>
<keyword evidence="4" id="KW-1185">Reference proteome</keyword>
<comment type="similarity">
    <text evidence="1">Belongs to the metallophosphoesterase superfamily. YfcE family.</text>
</comment>
<dbReference type="Gene3D" id="3.60.21.10">
    <property type="match status" value="1"/>
</dbReference>
<evidence type="ECO:0000313" key="4">
    <source>
        <dbReference type="Proteomes" id="UP000071641"/>
    </source>
</evidence>
<dbReference type="GO" id="GO:0016791">
    <property type="term" value="F:phosphatase activity"/>
    <property type="evidence" value="ECO:0007669"/>
    <property type="project" value="TreeGrafter"/>
</dbReference>
<dbReference type="GO" id="GO:0005737">
    <property type="term" value="C:cytoplasm"/>
    <property type="evidence" value="ECO:0007669"/>
    <property type="project" value="TreeGrafter"/>
</dbReference>
<feature type="domain" description="Calcineurin-like phosphoesterase" evidence="2">
    <location>
        <begin position="1"/>
        <end position="184"/>
    </location>
</feature>
<evidence type="ECO:0000313" key="3">
    <source>
        <dbReference type="EMBL" id="CZF79049.1"/>
    </source>
</evidence>
<dbReference type="PANTHER" id="PTHR42850">
    <property type="entry name" value="METALLOPHOSPHOESTERASE"/>
    <property type="match status" value="1"/>
</dbReference>
<gene>
    <name evidence="3" type="ORF">GCE9029_01226</name>
</gene>
<dbReference type="PIRSF" id="PIRSF000883">
    <property type="entry name" value="Pesterase_MJ0912"/>
    <property type="match status" value="1"/>
</dbReference>
<dbReference type="EMBL" id="FIZX01000001">
    <property type="protein sequence ID" value="CZF79049.1"/>
    <property type="molecule type" value="Genomic_DNA"/>
</dbReference>
<dbReference type="InterPro" id="IPR011152">
    <property type="entry name" value="Pesterase_MJ0912"/>
</dbReference>
<reference evidence="4" key="1">
    <citation type="submission" date="2016-02" db="EMBL/GenBank/DDBJ databases">
        <authorList>
            <person name="Rodrigo-Torres Lidia"/>
            <person name="Arahal R.David."/>
        </authorList>
    </citation>
    <scope>NUCLEOTIDE SEQUENCE [LARGE SCALE GENOMIC DNA]</scope>
    <source>
        <strain evidence="4">CECT 9029</strain>
    </source>
</reference>
<dbReference type="SUPFAM" id="SSF56300">
    <property type="entry name" value="Metallo-dependent phosphatases"/>
    <property type="match status" value="1"/>
</dbReference>
<dbReference type="RefSeq" id="WP_062661723.1">
    <property type="nucleotide sequence ID" value="NZ_FIZX01000001.1"/>
</dbReference>
<protein>
    <submittedName>
        <fullName evidence="3">Phosphodiesterase</fullName>
    </submittedName>
</protein>
<organism evidence="3 4">
    <name type="scientific">Grimontia celer</name>
    <dbReference type="NCBI Taxonomy" id="1796497"/>
    <lineage>
        <taxon>Bacteria</taxon>
        <taxon>Pseudomonadati</taxon>
        <taxon>Pseudomonadota</taxon>
        <taxon>Gammaproteobacteria</taxon>
        <taxon>Vibrionales</taxon>
        <taxon>Vibrionaceae</taxon>
        <taxon>Grimontia</taxon>
    </lineage>
</organism>
<dbReference type="InterPro" id="IPR029052">
    <property type="entry name" value="Metallo-depent_PP-like"/>
</dbReference>
<dbReference type="OrthoDB" id="9813918at2"/>
<dbReference type="InterPro" id="IPR050126">
    <property type="entry name" value="Ap4A_hydrolase"/>
</dbReference>
<name>A0A128EWW2_9GAMM</name>
<dbReference type="AlphaFoldDB" id="A0A128EWW2"/>
<evidence type="ECO:0000259" key="2">
    <source>
        <dbReference type="Pfam" id="PF12850"/>
    </source>
</evidence>
<sequence length="248" mass="27536">MRLALISDIHSNVFALEAVLSDIRRENVDVIVNLGDILYGPIAPRDTFNLLMQHEIVTIRGNQDRQIYEAQEAEIASNPTMQFILDNLGAAPLDWMKSLPPTMQFNEDVFFCHGTPDNDLVYLLEDASSGSPVLRGNDDIVALLAGNPSHLICCGHTHLARSVSTRSNQLIVNPGSVGLPAYKDDEPWVHAMESFSHHASYAIVEGEGKSWSVNHKRIDYDVRKAVEAAKSRNRDDWVSFLSTGRAVN</sequence>